<dbReference type="PANTHER" id="PTHR43308">
    <property type="entry name" value="OUTER MEMBRANE PROTEIN ALPHA-RELATED"/>
    <property type="match status" value="1"/>
</dbReference>
<feature type="chain" id="PRO_5011715994" evidence="2">
    <location>
        <begin position="32"/>
        <end position="1056"/>
    </location>
</feature>
<feature type="domain" description="SLH" evidence="3">
    <location>
        <begin position="879"/>
        <end position="942"/>
    </location>
</feature>
<evidence type="ECO:0000256" key="1">
    <source>
        <dbReference type="ARBA" id="ARBA00022729"/>
    </source>
</evidence>
<name>A0A1I2JUZ8_9BACI</name>
<feature type="domain" description="SLH" evidence="3">
    <location>
        <begin position="943"/>
        <end position="993"/>
    </location>
</feature>
<dbReference type="PROSITE" id="PS51272">
    <property type="entry name" value="SLH"/>
    <property type="match status" value="3"/>
</dbReference>
<dbReference type="Gene3D" id="3.30.1920.20">
    <property type="match status" value="7"/>
</dbReference>
<accession>A0A1I2JUZ8</accession>
<reference evidence="5" key="1">
    <citation type="submission" date="2016-10" db="EMBL/GenBank/DDBJ databases">
        <authorList>
            <person name="Varghese N."/>
            <person name="Submissions S."/>
        </authorList>
    </citation>
    <scope>NUCLEOTIDE SEQUENCE [LARGE SCALE GENOMIC DNA]</scope>
    <source>
        <strain evidence="5">FP5</strain>
    </source>
</reference>
<keyword evidence="5" id="KW-1185">Reference proteome</keyword>
<evidence type="ECO:0000313" key="5">
    <source>
        <dbReference type="Proteomes" id="UP000198897"/>
    </source>
</evidence>
<evidence type="ECO:0000313" key="4">
    <source>
        <dbReference type="EMBL" id="SFF58374.1"/>
    </source>
</evidence>
<dbReference type="AlphaFoldDB" id="A0A1I2JUZ8"/>
<dbReference type="PANTHER" id="PTHR43308:SF5">
    <property type="entry name" value="S-LAYER PROTEIN _ PEPTIDOGLYCAN ENDO-BETA-N-ACETYLGLUCOSAMINIDASE"/>
    <property type="match status" value="1"/>
</dbReference>
<evidence type="ECO:0000256" key="2">
    <source>
        <dbReference type="SAM" id="SignalP"/>
    </source>
</evidence>
<dbReference type="Proteomes" id="UP000198897">
    <property type="component" value="Unassembled WGS sequence"/>
</dbReference>
<evidence type="ECO:0000259" key="3">
    <source>
        <dbReference type="PROSITE" id="PS51272"/>
    </source>
</evidence>
<dbReference type="RefSeq" id="WP_175477770.1">
    <property type="nucleotide sequence ID" value="NZ_FOOG01000002.1"/>
</dbReference>
<feature type="domain" description="SLH" evidence="3">
    <location>
        <begin position="994"/>
        <end position="1056"/>
    </location>
</feature>
<dbReference type="Pfam" id="PF00395">
    <property type="entry name" value="SLH"/>
    <property type="match status" value="3"/>
</dbReference>
<proteinExistence type="predicted"/>
<protein>
    <submittedName>
        <fullName evidence="4">S-layer homology domain-containing protein</fullName>
    </submittedName>
</protein>
<dbReference type="EMBL" id="FOOG01000002">
    <property type="protein sequence ID" value="SFF58374.1"/>
    <property type="molecule type" value="Genomic_DNA"/>
</dbReference>
<dbReference type="InterPro" id="IPR001119">
    <property type="entry name" value="SLH_dom"/>
</dbReference>
<sequence>MIFEKARLQRVFRIVILALIISSGAPGVNFAASDVAPPTLSNLNVSKQEATVGDEVKITADVIDEVSGVDDVRIRYKSPLGTASKYINLRLNSATGKYEGSFVIEKYDSSGNWGIDEISLRDKQGNYYYYYHSDDRTSKGEGYENIDLSQYDVKVSGTEEDNSAPTLNELIITPRNVTEGDTVKVEADVTDDLSGVDDIRIRYKSPLGTASKYINLRLNSATGKYEGSFVIEKYDSSGNWGIDEISLRDKQGNYYYYYHSDNSTSKGEGYENIDLSEYDVVVEETDKIAPVTSIELTSSTPMNNEWYPSNVTAALSATDEESGIKKVEYRINEGTWIEYTDAFEISEEGEVQLDYRSVDNVGNVEEIQTETIKIDKTSPVTTTSEVPSNWGNEEVELSLTAKDESSGMKSIEYRINEGDWKAYNTPILIAKEGKNAIEYRSTDQAGNQEEIKSVDVNLDLESPETSLSSVSDEWHTSDVELTLNSSDALSGVERTEYRVNEGEWVNYNTSILVEEDGNNKVEFRSIDHAGNVEATQSKVVKVDKTAPVTSTGNVLTDWSKQDIELTLSSSDELSGVASIEYRINEGKWTAYSDPITVDREGSTTIEYRSIDQAGNEEDIQSVVVKIDKTAPVTTASEIPAEWLNEEVELTLTAEEELSGPASIEYKLNGSEWTSYNGTVTLSQEGENVVEYRSVDGAGNEEDTKSLTVKLDLIAPETSINDVSDQWQDSSVELALSATDSLTGVSKTEYRINDGEWTSYSTPVELKEEGTHKLEYRSFDKAGNEEDIQSKMIKIDTTSPVTSMSSENQDTAVEVTLSSSDALSGVKKTEYRINQGEWQEYNTAILVTEEGTNTVDYRSLDIAGNVEEINSSDVTIEKPSNDVSFKDIEGHWAEEEINYLVEDNLLVGYDDGTFKPNVNITRAEAATVISRELGLEKVVSDFPDVAEDHWASGYIGAAAKAKILSGYNDGTFQPNENLSRAEMAIIVSKAYQLQGQTSIFTDTKGHWADSYIQTLAANNITVGYPDGTFRPEQEITRAEFASFVARVLEESFRPTEG</sequence>
<dbReference type="InterPro" id="IPR051465">
    <property type="entry name" value="Cell_Envelope_Struct_Comp"/>
</dbReference>
<dbReference type="NCBIfam" id="NF047446">
    <property type="entry name" value="barrel_OmpL47"/>
    <property type="match status" value="7"/>
</dbReference>
<dbReference type="InterPro" id="IPR058094">
    <property type="entry name" value="Ig-like_OmpL47-like"/>
</dbReference>
<feature type="signal peptide" evidence="2">
    <location>
        <begin position="1"/>
        <end position="31"/>
    </location>
</feature>
<organism evidence="4 5">
    <name type="scientific">Halobacillus alkaliphilus</name>
    <dbReference type="NCBI Taxonomy" id="396056"/>
    <lineage>
        <taxon>Bacteria</taxon>
        <taxon>Bacillati</taxon>
        <taxon>Bacillota</taxon>
        <taxon>Bacilli</taxon>
        <taxon>Bacillales</taxon>
        <taxon>Bacillaceae</taxon>
        <taxon>Halobacillus</taxon>
    </lineage>
</organism>
<gene>
    <name evidence="4" type="ORF">SAMN05216353_102175</name>
</gene>
<keyword evidence="1 2" id="KW-0732">Signal</keyword>